<dbReference type="Proteomes" id="UP000094801">
    <property type="component" value="Unassembled WGS sequence"/>
</dbReference>
<sequence>MSIGKNTCYIRLQVISATLWRYLSEKKIRLPRKAGAWGPPKCALYYVTSGSN</sequence>
<dbReference type="EMBL" id="KV453847">
    <property type="protein sequence ID" value="ODV88267.1"/>
    <property type="molecule type" value="Genomic_DNA"/>
</dbReference>
<dbReference type="AlphaFoldDB" id="A0A1E4T918"/>
<keyword evidence="2" id="KW-1185">Reference proteome</keyword>
<gene>
    <name evidence="1" type="ORF">CANARDRAFT_26428</name>
</gene>
<evidence type="ECO:0000313" key="1">
    <source>
        <dbReference type="EMBL" id="ODV88267.1"/>
    </source>
</evidence>
<name>A0A1E4T918_9ASCO</name>
<organism evidence="1 2">
    <name type="scientific">[Candida] arabinofermentans NRRL YB-2248</name>
    <dbReference type="NCBI Taxonomy" id="983967"/>
    <lineage>
        <taxon>Eukaryota</taxon>
        <taxon>Fungi</taxon>
        <taxon>Dikarya</taxon>
        <taxon>Ascomycota</taxon>
        <taxon>Saccharomycotina</taxon>
        <taxon>Pichiomycetes</taxon>
        <taxon>Pichiales</taxon>
        <taxon>Pichiaceae</taxon>
        <taxon>Ogataea</taxon>
        <taxon>Ogataea/Candida clade</taxon>
    </lineage>
</organism>
<evidence type="ECO:0000313" key="2">
    <source>
        <dbReference type="Proteomes" id="UP000094801"/>
    </source>
</evidence>
<protein>
    <submittedName>
        <fullName evidence="1">Uncharacterized protein</fullName>
    </submittedName>
</protein>
<reference evidence="2" key="1">
    <citation type="submission" date="2016-04" db="EMBL/GenBank/DDBJ databases">
        <title>Comparative genomics of biotechnologically important yeasts.</title>
        <authorList>
            <consortium name="DOE Joint Genome Institute"/>
            <person name="Riley R."/>
            <person name="Haridas S."/>
            <person name="Wolfe K.H."/>
            <person name="Lopes M.R."/>
            <person name="Hittinger C.T."/>
            <person name="Goker M."/>
            <person name="Salamov A."/>
            <person name="Wisecaver J."/>
            <person name="Long T.M."/>
            <person name="Aerts A.L."/>
            <person name="Barry K."/>
            <person name="Choi C."/>
            <person name="Clum A."/>
            <person name="Coughlan A.Y."/>
            <person name="Deshpande S."/>
            <person name="Douglass A.P."/>
            <person name="Hanson S.J."/>
            <person name="Klenk H.-P."/>
            <person name="Labutti K."/>
            <person name="Lapidus A."/>
            <person name="Lindquist E."/>
            <person name="Lipzen A."/>
            <person name="Meier-Kolthoff J.P."/>
            <person name="Ohm R.A."/>
            <person name="Otillar R.P."/>
            <person name="Pangilinan J."/>
            <person name="Peng Y."/>
            <person name="Rokas A."/>
            <person name="Rosa C.A."/>
            <person name="Scheuner C."/>
            <person name="Sibirny A.A."/>
            <person name="Slot J.C."/>
            <person name="Stielow J.B."/>
            <person name="Sun H."/>
            <person name="Kurtzman C.P."/>
            <person name="Blackwell M."/>
            <person name="Grigoriev I.V."/>
            <person name="Jeffries T.W."/>
        </authorList>
    </citation>
    <scope>NUCLEOTIDE SEQUENCE [LARGE SCALE GENOMIC DNA]</scope>
    <source>
        <strain evidence="2">NRRL YB-2248</strain>
    </source>
</reference>
<proteinExistence type="predicted"/>
<accession>A0A1E4T918</accession>